<evidence type="ECO:0000313" key="3">
    <source>
        <dbReference type="Proteomes" id="UP001044222"/>
    </source>
</evidence>
<feature type="compositionally biased region" description="Basic and acidic residues" evidence="1">
    <location>
        <begin position="26"/>
        <end position="39"/>
    </location>
</feature>
<gene>
    <name evidence="2" type="ORF">ANANG_G00195370</name>
</gene>
<dbReference type="EMBL" id="JAFIRN010000010">
    <property type="protein sequence ID" value="KAG5841040.1"/>
    <property type="molecule type" value="Genomic_DNA"/>
</dbReference>
<evidence type="ECO:0000313" key="2">
    <source>
        <dbReference type="EMBL" id="KAG5841040.1"/>
    </source>
</evidence>
<feature type="region of interest" description="Disordered" evidence="1">
    <location>
        <begin position="1"/>
        <end position="43"/>
    </location>
</feature>
<keyword evidence="3" id="KW-1185">Reference proteome</keyword>
<organism evidence="2 3">
    <name type="scientific">Anguilla anguilla</name>
    <name type="common">European freshwater eel</name>
    <name type="synonym">Muraena anguilla</name>
    <dbReference type="NCBI Taxonomy" id="7936"/>
    <lineage>
        <taxon>Eukaryota</taxon>
        <taxon>Metazoa</taxon>
        <taxon>Chordata</taxon>
        <taxon>Craniata</taxon>
        <taxon>Vertebrata</taxon>
        <taxon>Euteleostomi</taxon>
        <taxon>Actinopterygii</taxon>
        <taxon>Neopterygii</taxon>
        <taxon>Teleostei</taxon>
        <taxon>Anguilliformes</taxon>
        <taxon>Anguillidae</taxon>
        <taxon>Anguilla</taxon>
    </lineage>
</organism>
<name>A0A9D3M1V1_ANGAN</name>
<reference evidence="2" key="1">
    <citation type="submission" date="2021-01" db="EMBL/GenBank/DDBJ databases">
        <title>A chromosome-scale assembly of European eel, Anguilla anguilla.</title>
        <authorList>
            <person name="Henkel C."/>
            <person name="Jong-Raadsen S.A."/>
            <person name="Dufour S."/>
            <person name="Weltzien F.-A."/>
            <person name="Palstra A.P."/>
            <person name="Pelster B."/>
            <person name="Spaink H.P."/>
            <person name="Van Den Thillart G.E."/>
            <person name="Jansen H."/>
            <person name="Zahm M."/>
            <person name="Klopp C."/>
            <person name="Cedric C."/>
            <person name="Louis A."/>
            <person name="Berthelot C."/>
            <person name="Parey E."/>
            <person name="Roest Crollius H."/>
            <person name="Montfort J."/>
            <person name="Robinson-Rechavi M."/>
            <person name="Bucao C."/>
            <person name="Bouchez O."/>
            <person name="Gislard M."/>
            <person name="Lluch J."/>
            <person name="Milhes M."/>
            <person name="Lampietro C."/>
            <person name="Lopez Roques C."/>
            <person name="Donnadieu C."/>
            <person name="Braasch I."/>
            <person name="Desvignes T."/>
            <person name="Postlethwait J."/>
            <person name="Bobe J."/>
            <person name="Guiguen Y."/>
            <person name="Dirks R."/>
        </authorList>
    </citation>
    <scope>NUCLEOTIDE SEQUENCE</scope>
    <source>
        <strain evidence="2">Tag_6206</strain>
        <tissue evidence="2">Liver</tissue>
    </source>
</reference>
<dbReference type="Proteomes" id="UP001044222">
    <property type="component" value="Chromosome 10"/>
</dbReference>
<accession>A0A9D3M1V1</accession>
<protein>
    <submittedName>
        <fullName evidence="2">Uncharacterized protein</fullName>
    </submittedName>
</protein>
<dbReference type="AlphaFoldDB" id="A0A9D3M1V1"/>
<evidence type="ECO:0000256" key="1">
    <source>
        <dbReference type="SAM" id="MobiDB-lite"/>
    </source>
</evidence>
<proteinExistence type="predicted"/>
<comment type="caution">
    <text evidence="2">The sequence shown here is derived from an EMBL/GenBank/DDBJ whole genome shotgun (WGS) entry which is preliminary data.</text>
</comment>
<sequence>MSDPRSRSGAAAKARSREQTQQPGEAEARRRSERERGENNDLPPCVFLCEARSGANATISSGERQAGCDRGRAILGFTGFLDSWVHWAPAGQNHCGGGLAKKTPFTTCAGHRSERTTPRHVTYFGHGKAACGRLLVHPARCSQMA</sequence>